<proteinExistence type="predicted"/>
<organism evidence="2 3">
    <name type="scientific">Patiriisocius hiemis</name>
    <dbReference type="NCBI Taxonomy" id="3075604"/>
    <lineage>
        <taxon>Bacteria</taxon>
        <taxon>Pseudomonadati</taxon>
        <taxon>Bacteroidota</taxon>
        <taxon>Flavobacteriia</taxon>
        <taxon>Flavobacteriales</taxon>
        <taxon>Flavobacteriaceae</taxon>
        <taxon>Patiriisocius</taxon>
    </lineage>
</organism>
<sequence length="161" mass="18954">MNIWVRIKKLSLRQLSKLAFLFIQNPLKIIPTLKATKHTIKLCDTLYGKSHHRSTKANAFRHAYWNIQICLKTQKITKNEQKSIDFAKKLTDLYEKVTQNEPLDEAMDLHNNKIGRDNYLQVLDKSEQKIIDFVQKLAERAQKVSNLEEMKEIDNLVYLVE</sequence>
<name>A0ABU2YBC9_9FLAO</name>
<protein>
    <recommendedName>
        <fullName evidence="1">DUF6973 domain-containing protein</fullName>
    </recommendedName>
</protein>
<evidence type="ECO:0000313" key="3">
    <source>
        <dbReference type="Proteomes" id="UP001254488"/>
    </source>
</evidence>
<comment type="caution">
    <text evidence="2">The sequence shown here is derived from an EMBL/GenBank/DDBJ whole genome shotgun (WGS) entry which is preliminary data.</text>
</comment>
<dbReference type="Pfam" id="PF22322">
    <property type="entry name" value="DUF6973"/>
    <property type="match status" value="1"/>
</dbReference>
<dbReference type="EMBL" id="JAVRHZ010000002">
    <property type="protein sequence ID" value="MDT0555502.1"/>
    <property type="molecule type" value="Genomic_DNA"/>
</dbReference>
<keyword evidence="3" id="KW-1185">Reference proteome</keyword>
<dbReference type="Proteomes" id="UP001254488">
    <property type="component" value="Unassembled WGS sequence"/>
</dbReference>
<evidence type="ECO:0000259" key="1">
    <source>
        <dbReference type="Pfam" id="PF22322"/>
    </source>
</evidence>
<dbReference type="InterPro" id="IPR054246">
    <property type="entry name" value="DUF6973"/>
</dbReference>
<feature type="domain" description="DUF6973" evidence="1">
    <location>
        <begin position="20"/>
        <end position="141"/>
    </location>
</feature>
<evidence type="ECO:0000313" key="2">
    <source>
        <dbReference type="EMBL" id="MDT0555502.1"/>
    </source>
</evidence>
<reference evidence="2 3" key="1">
    <citation type="submission" date="2023-09" db="EMBL/GenBank/DDBJ databases">
        <authorList>
            <person name="Rey-Velasco X."/>
        </authorList>
    </citation>
    <scope>NUCLEOTIDE SEQUENCE [LARGE SCALE GENOMIC DNA]</scope>
    <source>
        <strain evidence="2 3">W242</strain>
    </source>
</reference>
<accession>A0ABU2YBC9</accession>
<dbReference type="RefSeq" id="WP_311332452.1">
    <property type="nucleotide sequence ID" value="NZ_JAVRHZ010000002.1"/>
</dbReference>
<gene>
    <name evidence="2" type="ORF">RM538_05770</name>
</gene>